<feature type="region of interest" description="Disordered" evidence="1">
    <location>
        <begin position="12"/>
        <end position="60"/>
    </location>
</feature>
<evidence type="ECO:0000256" key="2">
    <source>
        <dbReference type="SAM" id="Phobius"/>
    </source>
</evidence>
<keyword evidence="2" id="KW-0472">Membrane</keyword>
<evidence type="ECO:0000313" key="4">
    <source>
        <dbReference type="Proteomes" id="UP000250235"/>
    </source>
</evidence>
<dbReference type="Proteomes" id="UP000250235">
    <property type="component" value="Unassembled WGS sequence"/>
</dbReference>
<keyword evidence="2" id="KW-1133">Transmembrane helix</keyword>
<keyword evidence="4" id="KW-1185">Reference proteome</keyword>
<dbReference type="AlphaFoldDB" id="A0A2Z7CHG9"/>
<organism evidence="3 4">
    <name type="scientific">Dorcoceras hygrometricum</name>
    <dbReference type="NCBI Taxonomy" id="472368"/>
    <lineage>
        <taxon>Eukaryota</taxon>
        <taxon>Viridiplantae</taxon>
        <taxon>Streptophyta</taxon>
        <taxon>Embryophyta</taxon>
        <taxon>Tracheophyta</taxon>
        <taxon>Spermatophyta</taxon>
        <taxon>Magnoliopsida</taxon>
        <taxon>eudicotyledons</taxon>
        <taxon>Gunneridae</taxon>
        <taxon>Pentapetalae</taxon>
        <taxon>asterids</taxon>
        <taxon>lamiids</taxon>
        <taxon>Lamiales</taxon>
        <taxon>Gesneriaceae</taxon>
        <taxon>Didymocarpoideae</taxon>
        <taxon>Trichosporeae</taxon>
        <taxon>Loxocarpinae</taxon>
        <taxon>Dorcoceras</taxon>
    </lineage>
</organism>
<keyword evidence="2" id="KW-0812">Transmembrane</keyword>
<dbReference type="EMBL" id="KQ995712">
    <property type="protein sequence ID" value="KZV46103.1"/>
    <property type="molecule type" value="Genomic_DNA"/>
</dbReference>
<feature type="transmembrane region" description="Helical" evidence="2">
    <location>
        <begin position="219"/>
        <end position="245"/>
    </location>
</feature>
<evidence type="ECO:0000313" key="3">
    <source>
        <dbReference type="EMBL" id="KZV46103.1"/>
    </source>
</evidence>
<protein>
    <submittedName>
        <fullName evidence="3">Uncharacterized protein</fullName>
    </submittedName>
</protein>
<gene>
    <name evidence="3" type="ORF">F511_31537</name>
</gene>
<name>A0A2Z7CHG9_9LAMI</name>
<proteinExistence type="predicted"/>
<reference evidence="3 4" key="1">
    <citation type="journal article" date="2015" name="Proc. Natl. Acad. Sci. U.S.A.">
        <title>The resurrection genome of Boea hygrometrica: A blueprint for survival of dehydration.</title>
        <authorList>
            <person name="Xiao L."/>
            <person name="Yang G."/>
            <person name="Zhang L."/>
            <person name="Yang X."/>
            <person name="Zhao S."/>
            <person name="Ji Z."/>
            <person name="Zhou Q."/>
            <person name="Hu M."/>
            <person name="Wang Y."/>
            <person name="Chen M."/>
            <person name="Xu Y."/>
            <person name="Jin H."/>
            <person name="Xiao X."/>
            <person name="Hu G."/>
            <person name="Bao F."/>
            <person name="Hu Y."/>
            <person name="Wan P."/>
            <person name="Li L."/>
            <person name="Deng X."/>
            <person name="Kuang T."/>
            <person name="Xiang C."/>
            <person name="Zhu J.K."/>
            <person name="Oliver M.J."/>
            <person name="He Y."/>
        </authorList>
    </citation>
    <scope>NUCLEOTIDE SEQUENCE [LARGE SCALE GENOMIC DNA]</scope>
    <source>
        <strain evidence="4">cv. XS01</strain>
    </source>
</reference>
<sequence>MDLFTQIHQNLSVIPAGESSKPTEDKASGTEGGKSHMTKPVEKKKKTTKEAAMEKPKMRKRRFRKWPYNSQWRVGAKLLPRSLSLGPAQTRIRARWQDVYTVHIDENTRISYGEDVDSLHAGSQQVFVSSPLVSLNADIKLKEVEKVIVSLESKVISQDSKVIALDSKVHSMNSRVVSLDSKVKELLNIQTFMKHEFSTYKSGFYDNMDTVAANLRHRWMSALFVNLPSICSSLPVILILLNYSWQNWLITLRRLVMPKRGKEDKAVGLEDQEGQVAKDQDQALKAVKDQAAAKIGNGFDQEQA</sequence>
<evidence type="ECO:0000256" key="1">
    <source>
        <dbReference type="SAM" id="MobiDB-lite"/>
    </source>
</evidence>
<accession>A0A2Z7CHG9</accession>